<sequence>MQNRQIELALKQGRLQERIATQRAALAAQIKPVAEALKTADAAIATGRSGIDYIKHHPGQVGAAFAVLAILRPKRVWQWGRRAFVAWSLWRKLRGQLNRAGLMPQHKTA</sequence>
<evidence type="ECO:0000313" key="2">
    <source>
        <dbReference type="Proteomes" id="UP000886689"/>
    </source>
</evidence>
<name>A0A9D7K2H0_9PROT</name>
<organism evidence="1 2">
    <name type="scientific">Candidatus Proximibacter danicus</name>
    <dbReference type="NCBI Taxonomy" id="2954365"/>
    <lineage>
        <taxon>Bacteria</taxon>
        <taxon>Pseudomonadati</taxon>
        <taxon>Pseudomonadota</taxon>
        <taxon>Betaproteobacteria</taxon>
        <taxon>Candidatus Proximibacter</taxon>
    </lineage>
</organism>
<reference evidence="1" key="1">
    <citation type="submission" date="2020-10" db="EMBL/GenBank/DDBJ databases">
        <title>Connecting structure to function with the recovery of over 1000 high-quality activated sludge metagenome-assembled genomes encoding full-length rRNA genes using long-read sequencing.</title>
        <authorList>
            <person name="Singleton C.M."/>
            <person name="Petriglieri F."/>
            <person name="Kristensen J.M."/>
            <person name="Kirkegaard R.H."/>
            <person name="Michaelsen T.Y."/>
            <person name="Andersen M.H."/>
            <person name="Karst S.M."/>
            <person name="Dueholm M.S."/>
            <person name="Nielsen P.H."/>
            <person name="Albertsen M."/>
        </authorList>
    </citation>
    <scope>NUCLEOTIDE SEQUENCE</scope>
    <source>
        <strain evidence="1">Hirt_18-Q3-R61-65_BATAC.395</strain>
    </source>
</reference>
<protein>
    <submittedName>
        <fullName evidence="1">YqjK-like family protein</fullName>
    </submittedName>
</protein>
<dbReference type="AlphaFoldDB" id="A0A9D7K2H0"/>
<evidence type="ECO:0000313" key="1">
    <source>
        <dbReference type="EMBL" id="MBK8525305.1"/>
    </source>
</evidence>
<dbReference type="Pfam" id="PF13997">
    <property type="entry name" value="YqjK"/>
    <property type="match status" value="1"/>
</dbReference>
<comment type="caution">
    <text evidence="1">The sequence shown here is derived from an EMBL/GenBank/DDBJ whole genome shotgun (WGS) entry which is preliminary data.</text>
</comment>
<dbReference type="InterPro" id="IPR025612">
    <property type="entry name" value="YqjK"/>
</dbReference>
<dbReference type="Proteomes" id="UP000886689">
    <property type="component" value="Unassembled WGS sequence"/>
</dbReference>
<dbReference type="EMBL" id="JADJUC010000028">
    <property type="protein sequence ID" value="MBK8525305.1"/>
    <property type="molecule type" value="Genomic_DNA"/>
</dbReference>
<proteinExistence type="predicted"/>
<gene>
    <name evidence="1" type="ORF">IPL58_15465</name>
</gene>
<accession>A0A9D7K2H0</accession>